<dbReference type="SUPFAM" id="SSF52172">
    <property type="entry name" value="CheY-like"/>
    <property type="match status" value="1"/>
</dbReference>
<dbReference type="PROSITE" id="PS50110">
    <property type="entry name" value="RESPONSE_REGULATORY"/>
    <property type="match status" value="1"/>
</dbReference>
<proteinExistence type="predicted"/>
<dbReference type="InterPro" id="IPR011006">
    <property type="entry name" value="CheY-like_superfamily"/>
</dbReference>
<feature type="compositionally biased region" description="Polar residues" evidence="3">
    <location>
        <begin position="409"/>
        <end position="418"/>
    </location>
</feature>
<dbReference type="GO" id="GO:0000160">
    <property type="term" value="P:phosphorelay signal transduction system"/>
    <property type="evidence" value="ECO:0007669"/>
    <property type="project" value="InterPro"/>
</dbReference>
<feature type="region of interest" description="Disordered" evidence="3">
    <location>
        <begin position="310"/>
        <end position="352"/>
    </location>
</feature>
<evidence type="ECO:0000259" key="4">
    <source>
        <dbReference type="PROSITE" id="PS50110"/>
    </source>
</evidence>
<dbReference type="Gene3D" id="1.10.287.1490">
    <property type="match status" value="2"/>
</dbReference>
<protein>
    <submittedName>
        <fullName evidence="5">Response regulator</fullName>
    </submittedName>
</protein>
<accession>A0A410RTM4</accession>
<organism evidence="5 6">
    <name type="scientific">Corallococcus coralloides</name>
    <name type="common">Myxococcus coralloides</name>
    <dbReference type="NCBI Taxonomy" id="184914"/>
    <lineage>
        <taxon>Bacteria</taxon>
        <taxon>Pseudomonadati</taxon>
        <taxon>Myxococcota</taxon>
        <taxon>Myxococcia</taxon>
        <taxon>Myxococcales</taxon>
        <taxon>Cystobacterineae</taxon>
        <taxon>Myxococcaceae</taxon>
        <taxon>Corallococcus</taxon>
    </lineage>
</organism>
<feature type="compositionally biased region" description="Low complexity" evidence="3">
    <location>
        <begin position="272"/>
        <end position="289"/>
    </location>
</feature>
<dbReference type="SUPFAM" id="SSF57997">
    <property type="entry name" value="Tropomyosin"/>
    <property type="match status" value="1"/>
</dbReference>
<feature type="compositionally biased region" description="Basic and acidic residues" evidence="3">
    <location>
        <begin position="311"/>
        <end position="340"/>
    </location>
</feature>
<dbReference type="PANTHER" id="PTHR44591">
    <property type="entry name" value="STRESS RESPONSE REGULATOR PROTEIN 1"/>
    <property type="match status" value="1"/>
</dbReference>
<feature type="region of interest" description="Disordered" evidence="3">
    <location>
        <begin position="234"/>
        <end position="289"/>
    </location>
</feature>
<reference evidence="5 6" key="1">
    <citation type="submission" date="2018-12" db="EMBL/GenBank/DDBJ databases">
        <title>Complete Genome Sequence of the Corallopyronin A producing Myxobacterium Corallococcus coralloides B035.</title>
        <authorList>
            <person name="Bouhired S.M."/>
            <person name="Rupp O."/>
            <person name="Blom J."/>
            <person name="Schaeberle T.F."/>
            <person name="Kehraus S."/>
            <person name="Schiefer A."/>
            <person name="Pfarr K."/>
            <person name="Goesmann A."/>
            <person name="Hoerauf A."/>
            <person name="Koenig G.M."/>
        </authorList>
    </citation>
    <scope>NUCLEOTIDE SEQUENCE [LARGE SCALE GENOMIC DNA]</scope>
    <source>
        <strain evidence="5 6">B035</strain>
    </source>
</reference>
<dbReference type="RefSeq" id="WP_128797044.1">
    <property type="nucleotide sequence ID" value="NZ_CP034669.1"/>
</dbReference>
<sequence length="590" mass="63049">MSKRILIVESDATLATTLQQALEARGFSAQTTGDGKGSVELIRRERPDLVVLAVDLSAGQNGYLICGKLKKDDELKTVPIVIIGSPDGFAAHSKLKARADEYVAKPVDTDALIDRVGGVIGFPEPPASHEVVDESLTLDSLGEEPATDFGSEEIAVDTGEDPAVAGEDLDMLDDAFSDMSEPVTGTPEEPVVAPPEELESPSGLEEISALDSLGPDNDDSLDMLGGLDEPEEKTVVGFMPPVDPEPVAAPTPPPARAAPTPLRAVPPPAPARPAAVAAPVTPAAAPGPSAADLAELRNLRAKVAELQSALEDARSETTQVEERVQSLESELQEKATELEASRSTAGKSDKDTFALRDTVNKRDKEILRLKSELNQKDQEIIELKDQHLELEQKASTSDEELNRRDAQIKTLTTRTEQLTSERKRVDQQLATAKEEARGATARLGALQTELDQHQAQAQEMAAEADSLRAQVAQQDADLQAAREEAEGLRAQVEAAQGELEGLRGQLEQAQADLSHQSAQAAAEADGLRARITELEQAAAHNEERVTKLYARIKGDEKLREKTKKALAIAQQLLDEPGTAVGDDADEEAAA</sequence>
<dbReference type="Proteomes" id="UP000288758">
    <property type="component" value="Chromosome"/>
</dbReference>
<keyword evidence="1" id="KW-0597">Phosphoprotein</keyword>
<dbReference type="EMBL" id="CP034669">
    <property type="protein sequence ID" value="QAT85235.1"/>
    <property type="molecule type" value="Genomic_DNA"/>
</dbReference>
<comment type="caution">
    <text evidence="2">Lacks conserved residue(s) required for the propagation of feature annotation.</text>
</comment>
<feature type="region of interest" description="Disordered" evidence="3">
    <location>
        <begin position="180"/>
        <end position="203"/>
    </location>
</feature>
<feature type="region of interest" description="Disordered" evidence="3">
    <location>
        <begin position="394"/>
        <end position="424"/>
    </location>
</feature>
<dbReference type="Pfam" id="PF00072">
    <property type="entry name" value="Response_reg"/>
    <property type="match status" value="1"/>
</dbReference>
<evidence type="ECO:0000313" key="6">
    <source>
        <dbReference type="Proteomes" id="UP000288758"/>
    </source>
</evidence>
<evidence type="ECO:0000313" key="5">
    <source>
        <dbReference type="EMBL" id="QAT85235.1"/>
    </source>
</evidence>
<dbReference type="InterPro" id="IPR001789">
    <property type="entry name" value="Sig_transdc_resp-reg_receiver"/>
</dbReference>
<feature type="compositionally biased region" description="Pro residues" evidence="3">
    <location>
        <begin position="241"/>
        <end position="256"/>
    </location>
</feature>
<dbReference type="SMART" id="SM00448">
    <property type="entry name" value="REC"/>
    <property type="match status" value="1"/>
</dbReference>
<dbReference type="PANTHER" id="PTHR44591:SF3">
    <property type="entry name" value="RESPONSE REGULATORY DOMAIN-CONTAINING PROTEIN"/>
    <property type="match status" value="1"/>
</dbReference>
<evidence type="ECO:0000256" key="2">
    <source>
        <dbReference type="PROSITE-ProRule" id="PRU00169"/>
    </source>
</evidence>
<dbReference type="InterPro" id="IPR050595">
    <property type="entry name" value="Bact_response_regulator"/>
</dbReference>
<evidence type="ECO:0000256" key="1">
    <source>
        <dbReference type="ARBA" id="ARBA00022553"/>
    </source>
</evidence>
<feature type="domain" description="Response regulatory" evidence="4">
    <location>
        <begin position="4"/>
        <end position="120"/>
    </location>
</feature>
<name>A0A410RTM4_CORCK</name>
<dbReference type="Gene3D" id="3.40.50.2300">
    <property type="match status" value="1"/>
</dbReference>
<evidence type="ECO:0000256" key="3">
    <source>
        <dbReference type="SAM" id="MobiDB-lite"/>
    </source>
</evidence>
<dbReference type="AlphaFoldDB" id="A0A410RTM4"/>
<gene>
    <name evidence="5" type="primary">phoB1</name>
    <name evidence="5" type="ORF">EJ065_3674</name>
</gene>